<evidence type="ECO:0000313" key="2">
    <source>
        <dbReference type="EMBL" id="SFL61278.1"/>
    </source>
</evidence>
<dbReference type="STRING" id="254406.SAMN04488042_101862"/>
<sequence length="287" mass="29382">MKRILLIGCALTGLAACQPQIPDSAAGVGFDNAVNSPQARARRESQLSGPAVPPPQAVSQETIPEAPRVAAAPVAPAAAPMATTATARAPAPTPTPTPVPTATAASAAPLSATRTTSSEASDIARETEAALAAASANSGERPLEASPSNPAPAVISNPGISNENDFAAVGQRRSIEADAALRQQNKANYTVIAPTAVPERTGNTGPNIVAYALSTTNPKGTRAYQRIGFSSASRYEKNCAKYARDDLAQSAFLSKGGPKVDRLGLDPDGDGYACDWDPAPFRKAARN</sequence>
<protein>
    <recommendedName>
        <fullName evidence="4">Excalibur calcium-binding domain-containing protein</fullName>
    </recommendedName>
</protein>
<reference evidence="2 3" key="1">
    <citation type="submission" date="2016-10" db="EMBL/GenBank/DDBJ databases">
        <authorList>
            <person name="de Groot N.N."/>
        </authorList>
    </citation>
    <scope>NUCLEOTIDE SEQUENCE [LARGE SCALE GENOMIC DNA]</scope>
    <source>
        <strain evidence="2 3">DSM 15283</strain>
    </source>
</reference>
<evidence type="ECO:0000313" key="3">
    <source>
        <dbReference type="Proteomes" id="UP000199144"/>
    </source>
</evidence>
<feature type="region of interest" description="Disordered" evidence="1">
    <location>
        <begin position="256"/>
        <end position="287"/>
    </location>
</feature>
<accession>A0A1I4J3T0</accession>
<dbReference type="RefSeq" id="WP_093091178.1">
    <property type="nucleotide sequence ID" value="NZ_FOTQ01000001.1"/>
</dbReference>
<dbReference type="PROSITE" id="PS51257">
    <property type="entry name" value="PROKAR_LIPOPROTEIN"/>
    <property type="match status" value="1"/>
</dbReference>
<dbReference type="EMBL" id="FOTQ01000001">
    <property type="protein sequence ID" value="SFL61278.1"/>
    <property type="molecule type" value="Genomic_DNA"/>
</dbReference>
<organism evidence="2 3">
    <name type="scientific">Shimia aestuarii</name>
    <dbReference type="NCBI Taxonomy" id="254406"/>
    <lineage>
        <taxon>Bacteria</taxon>
        <taxon>Pseudomonadati</taxon>
        <taxon>Pseudomonadota</taxon>
        <taxon>Alphaproteobacteria</taxon>
        <taxon>Rhodobacterales</taxon>
        <taxon>Roseobacteraceae</taxon>
    </lineage>
</organism>
<feature type="region of interest" description="Disordered" evidence="1">
    <location>
        <begin position="36"/>
        <end position="59"/>
    </location>
</feature>
<name>A0A1I4J3T0_9RHOB</name>
<proteinExistence type="predicted"/>
<dbReference type="AlphaFoldDB" id="A0A1I4J3T0"/>
<feature type="compositionally biased region" description="Low complexity" evidence="1">
    <location>
        <begin position="81"/>
        <end position="90"/>
    </location>
</feature>
<dbReference type="OrthoDB" id="7951357at2"/>
<keyword evidence="3" id="KW-1185">Reference proteome</keyword>
<evidence type="ECO:0000256" key="1">
    <source>
        <dbReference type="SAM" id="MobiDB-lite"/>
    </source>
</evidence>
<gene>
    <name evidence="2" type="ORF">SAMN04488042_101862</name>
</gene>
<feature type="compositionally biased region" description="Low complexity" evidence="1">
    <location>
        <begin position="100"/>
        <end position="117"/>
    </location>
</feature>
<evidence type="ECO:0008006" key="4">
    <source>
        <dbReference type="Google" id="ProtNLM"/>
    </source>
</evidence>
<dbReference type="Proteomes" id="UP000199144">
    <property type="component" value="Unassembled WGS sequence"/>
</dbReference>
<feature type="region of interest" description="Disordered" evidence="1">
    <location>
        <begin position="81"/>
        <end position="161"/>
    </location>
</feature>